<dbReference type="EMBL" id="FRBR01000006">
    <property type="protein sequence ID" value="SHL82097.1"/>
    <property type="molecule type" value="Genomic_DNA"/>
</dbReference>
<dbReference type="GO" id="GO:0043565">
    <property type="term" value="F:sequence-specific DNA binding"/>
    <property type="evidence" value="ECO:0007669"/>
    <property type="project" value="TreeGrafter"/>
</dbReference>
<dbReference type="InterPro" id="IPR058163">
    <property type="entry name" value="LysR-type_TF_proteobact-type"/>
</dbReference>
<dbReference type="PANTHER" id="PTHR30537:SF1">
    <property type="entry name" value="HTH-TYPE TRANSCRIPTIONAL REGULATOR PGRR"/>
    <property type="match status" value="1"/>
</dbReference>
<dbReference type="STRING" id="337701.SAMN05444398_10617"/>
<keyword evidence="3" id="KW-0238">DNA-binding</keyword>
<dbReference type="SUPFAM" id="SSF46785">
    <property type="entry name" value="Winged helix' DNA-binding domain"/>
    <property type="match status" value="1"/>
</dbReference>
<dbReference type="Pfam" id="PF03466">
    <property type="entry name" value="LysR_substrate"/>
    <property type="match status" value="1"/>
</dbReference>
<reference evidence="6 7" key="1">
    <citation type="submission" date="2016-11" db="EMBL/GenBank/DDBJ databases">
        <authorList>
            <person name="Jaros S."/>
            <person name="Januszkiewicz K."/>
            <person name="Wedrychowicz H."/>
        </authorList>
    </citation>
    <scope>NUCLEOTIDE SEQUENCE [LARGE SCALE GENOMIC DNA]</scope>
    <source>
        <strain evidence="6 7">DSM 29589</strain>
    </source>
</reference>
<evidence type="ECO:0000256" key="1">
    <source>
        <dbReference type="ARBA" id="ARBA00009437"/>
    </source>
</evidence>
<evidence type="ECO:0000313" key="7">
    <source>
        <dbReference type="Proteomes" id="UP000183974"/>
    </source>
</evidence>
<dbReference type="InterPro" id="IPR000847">
    <property type="entry name" value="LysR_HTH_N"/>
</dbReference>
<dbReference type="PRINTS" id="PR00039">
    <property type="entry name" value="HTHLYSR"/>
</dbReference>
<evidence type="ECO:0000313" key="6">
    <source>
        <dbReference type="EMBL" id="SHL82097.1"/>
    </source>
</evidence>
<gene>
    <name evidence="6" type="ORF">SAMN05444398_10617</name>
</gene>
<evidence type="ECO:0000256" key="2">
    <source>
        <dbReference type="ARBA" id="ARBA00023015"/>
    </source>
</evidence>
<keyword evidence="2" id="KW-0805">Transcription regulation</keyword>
<sequence>MNREDMADLTAFVAVAEERNFTRAATRIGVSQSALSQIVRRLEERLGVRLLDRTTRSVAPTPAGERLVERMAPMLRELDESLTELGEFRDKPAGTIRITSVEHAARKYIRPALTQLLEDNPDITVEIIIDYGLSDVVSDRFDAGVRLGEHVAKDMIGVRISPEIQMAIVGAPDYFRRHPAPAEPRGLVDHRCINLRLPTSDTLNAWRLLENGEEIRIRSDGPLIFNSIELIIDAALDGTGLAYLPLDQVVPHLEAGRLTRIFAEQTPPLPPYHLYYPNRRHSAPAFRLFVDALRRQVRRLSITG</sequence>
<dbReference type="Gene3D" id="1.10.10.10">
    <property type="entry name" value="Winged helix-like DNA-binding domain superfamily/Winged helix DNA-binding domain"/>
    <property type="match status" value="1"/>
</dbReference>
<dbReference type="OrthoDB" id="9813056at2"/>
<evidence type="ECO:0000256" key="3">
    <source>
        <dbReference type="ARBA" id="ARBA00023125"/>
    </source>
</evidence>
<dbReference type="InterPro" id="IPR036390">
    <property type="entry name" value="WH_DNA-bd_sf"/>
</dbReference>
<dbReference type="Proteomes" id="UP000183974">
    <property type="component" value="Unassembled WGS sequence"/>
</dbReference>
<dbReference type="CDD" id="cd08474">
    <property type="entry name" value="PBP2_CrgA_like_5"/>
    <property type="match status" value="1"/>
</dbReference>
<protein>
    <submittedName>
        <fullName evidence="6">Transcriptional regulator, LysR family</fullName>
    </submittedName>
</protein>
<dbReference type="PANTHER" id="PTHR30537">
    <property type="entry name" value="HTH-TYPE TRANSCRIPTIONAL REGULATOR"/>
    <property type="match status" value="1"/>
</dbReference>
<dbReference type="SUPFAM" id="SSF53850">
    <property type="entry name" value="Periplasmic binding protein-like II"/>
    <property type="match status" value="1"/>
</dbReference>
<accession>A0A1M7DRP6</accession>
<evidence type="ECO:0000259" key="5">
    <source>
        <dbReference type="PROSITE" id="PS50931"/>
    </source>
</evidence>
<dbReference type="RefSeq" id="WP_073034949.1">
    <property type="nucleotide sequence ID" value="NZ_FRBR01000006.1"/>
</dbReference>
<dbReference type="FunFam" id="1.10.10.10:FF:000001">
    <property type="entry name" value="LysR family transcriptional regulator"/>
    <property type="match status" value="1"/>
</dbReference>
<dbReference type="Pfam" id="PF00126">
    <property type="entry name" value="HTH_1"/>
    <property type="match status" value="1"/>
</dbReference>
<dbReference type="FunFam" id="3.40.190.290:FF:000012">
    <property type="entry name" value="Transcriptional regulator, LysR family"/>
    <property type="match status" value="1"/>
</dbReference>
<feature type="domain" description="HTH lysR-type" evidence="5">
    <location>
        <begin position="4"/>
        <end position="61"/>
    </location>
</feature>
<proteinExistence type="inferred from homology"/>
<dbReference type="InterPro" id="IPR005119">
    <property type="entry name" value="LysR_subst-bd"/>
</dbReference>
<dbReference type="InterPro" id="IPR036388">
    <property type="entry name" value="WH-like_DNA-bd_sf"/>
</dbReference>
<dbReference type="GO" id="GO:0003700">
    <property type="term" value="F:DNA-binding transcription factor activity"/>
    <property type="evidence" value="ECO:0007669"/>
    <property type="project" value="InterPro"/>
</dbReference>
<organism evidence="6 7">
    <name type="scientific">Roseovarius pacificus</name>
    <dbReference type="NCBI Taxonomy" id="337701"/>
    <lineage>
        <taxon>Bacteria</taxon>
        <taxon>Pseudomonadati</taxon>
        <taxon>Pseudomonadota</taxon>
        <taxon>Alphaproteobacteria</taxon>
        <taxon>Rhodobacterales</taxon>
        <taxon>Roseobacteraceae</taxon>
        <taxon>Roseovarius</taxon>
    </lineage>
</organism>
<keyword evidence="7" id="KW-1185">Reference proteome</keyword>
<dbReference type="PROSITE" id="PS50931">
    <property type="entry name" value="HTH_LYSR"/>
    <property type="match status" value="1"/>
</dbReference>
<dbReference type="GO" id="GO:0006351">
    <property type="term" value="P:DNA-templated transcription"/>
    <property type="evidence" value="ECO:0007669"/>
    <property type="project" value="TreeGrafter"/>
</dbReference>
<dbReference type="AlphaFoldDB" id="A0A1M7DRP6"/>
<name>A0A1M7DRP6_9RHOB</name>
<comment type="similarity">
    <text evidence="1">Belongs to the LysR transcriptional regulatory family.</text>
</comment>
<keyword evidence="4" id="KW-0804">Transcription</keyword>
<evidence type="ECO:0000256" key="4">
    <source>
        <dbReference type="ARBA" id="ARBA00023163"/>
    </source>
</evidence>
<dbReference type="Gene3D" id="3.40.190.290">
    <property type="match status" value="1"/>
</dbReference>